<keyword evidence="2" id="KW-1185">Reference proteome</keyword>
<evidence type="ECO:0000313" key="1">
    <source>
        <dbReference type="EMBL" id="KAG0425837.1"/>
    </source>
</evidence>
<name>A0AC60PYQ9_IXOPE</name>
<accession>A0AC60PYQ9</accession>
<organism evidence="1 2">
    <name type="scientific">Ixodes persulcatus</name>
    <name type="common">Taiga tick</name>
    <dbReference type="NCBI Taxonomy" id="34615"/>
    <lineage>
        <taxon>Eukaryota</taxon>
        <taxon>Metazoa</taxon>
        <taxon>Ecdysozoa</taxon>
        <taxon>Arthropoda</taxon>
        <taxon>Chelicerata</taxon>
        <taxon>Arachnida</taxon>
        <taxon>Acari</taxon>
        <taxon>Parasitiformes</taxon>
        <taxon>Ixodida</taxon>
        <taxon>Ixodoidea</taxon>
        <taxon>Ixodidae</taxon>
        <taxon>Ixodinae</taxon>
        <taxon>Ixodes</taxon>
    </lineage>
</organism>
<protein>
    <submittedName>
        <fullName evidence="1">Uncharacterized protein</fullName>
    </submittedName>
</protein>
<dbReference type="Proteomes" id="UP000805193">
    <property type="component" value="Unassembled WGS sequence"/>
</dbReference>
<reference evidence="1 2" key="1">
    <citation type="journal article" date="2020" name="Cell">
        <title>Large-Scale Comparative Analyses of Tick Genomes Elucidate Their Genetic Diversity and Vector Capacities.</title>
        <authorList>
            <consortium name="Tick Genome and Microbiome Consortium (TIGMIC)"/>
            <person name="Jia N."/>
            <person name="Wang J."/>
            <person name="Shi W."/>
            <person name="Du L."/>
            <person name="Sun Y."/>
            <person name="Zhan W."/>
            <person name="Jiang J.F."/>
            <person name="Wang Q."/>
            <person name="Zhang B."/>
            <person name="Ji P."/>
            <person name="Bell-Sakyi L."/>
            <person name="Cui X.M."/>
            <person name="Yuan T.T."/>
            <person name="Jiang B.G."/>
            <person name="Yang W.F."/>
            <person name="Lam T.T."/>
            <person name="Chang Q.C."/>
            <person name="Ding S.J."/>
            <person name="Wang X.J."/>
            <person name="Zhu J.G."/>
            <person name="Ruan X.D."/>
            <person name="Zhao L."/>
            <person name="Wei J.T."/>
            <person name="Ye R.Z."/>
            <person name="Que T.C."/>
            <person name="Du C.H."/>
            <person name="Zhou Y.H."/>
            <person name="Cheng J.X."/>
            <person name="Dai P.F."/>
            <person name="Guo W.B."/>
            <person name="Han X.H."/>
            <person name="Huang E.J."/>
            <person name="Li L.F."/>
            <person name="Wei W."/>
            <person name="Gao Y.C."/>
            <person name="Liu J.Z."/>
            <person name="Shao H.Z."/>
            <person name="Wang X."/>
            <person name="Wang C.C."/>
            <person name="Yang T.C."/>
            <person name="Huo Q.B."/>
            <person name="Li W."/>
            <person name="Chen H.Y."/>
            <person name="Chen S.E."/>
            <person name="Zhou L.G."/>
            <person name="Ni X.B."/>
            <person name="Tian J.H."/>
            <person name="Sheng Y."/>
            <person name="Liu T."/>
            <person name="Pan Y.S."/>
            <person name="Xia L.Y."/>
            <person name="Li J."/>
            <person name="Zhao F."/>
            <person name="Cao W.C."/>
        </authorList>
    </citation>
    <scope>NUCLEOTIDE SEQUENCE [LARGE SCALE GENOMIC DNA]</scope>
    <source>
        <strain evidence="1">Iper-2018</strain>
    </source>
</reference>
<gene>
    <name evidence="1" type="ORF">HPB47_027034</name>
</gene>
<feature type="non-terminal residue" evidence="1">
    <location>
        <position position="1157"/>
    </location>
</feature>
<sequence length="1157" mass="127534">MVSDPDNPMTPHSCSLDKDSDATAVLGKRFMYEVCTDVRTSRKRPREAFDEAVTSVQERFREYGDEIQEGIQASMNSAYGFTSKRRALSRNRHHNRLKGNALDDILPELRVTNDSKEFLQLEVKTEGRRLLLFYAEKNLEVLLNIKFILGDGNLKYNPSEFHSPGQFYTLHAIVKGEAHPIVYALMQSCDVQAYEVVFGTLKTSLETKFGGVGGLSTSTTWHFDYESAALPGCDKRLQDHRRISEACAELLRHLFLPTIEDVPSLADVEEIPRERQEPEARRLGIGIPLHPDSTAGVLGNMLSPRAFGSRPTEQCLPPPTPLPSVFPFLLSSTKPLRGARFTGTTGQFNSYVNLKLQNVKSTTVAVKGTNPSWEQDFIFETNRMDTGLVIEVWNKGMLWDKLVGCQWLPLMGIQYSTEVGEGEWLSLDSELILADGEVRGTKNPTGHSILIEAHFELPYDLQDDTPELQEKLEMLNSIMDQEITSFREQQKRPLHTLNSGISEDSDYTSDVGYPASAQHQHHQQQPQAGSSAHHPNSSASQFGAQQLARGGASLAGASGTLQQQQGPLYADSGGYGAADCYAEPLYYNSRPPHHQLRSARDIEPPPRLGRGRDLDPKHTLSPAVEAPPVGVGSSLAGAGVVLDQVGTPSGRAGVGLFCLPCSFDGAATGRRAVAATRTPRGAPRTMRRRTQGRPPAWDESARESGRGYSRRHPTRKPSLERQASFEGQGYEDSSYEYPDTRTRGYPVQQDSYESYRDEASPPPHGRNWNYPQEDPYYPYDQQQRSTWATAADQSHVKATRGLPGDPQSNVGPQCEPYGGYDSAGFFSGADRTDGLFQYSPQHVETTRPFGIPEFSPTHDDDDAATYIEYPDGQMVVEYPDGKVVEYPTIDSAPIVTRSEAYSVPTEVRGAVPPGANRLPQPEPEPPPTAALAPVDKASSQRRSFYEPAEPDRKPEPPGLKTAEPERRRSFYETKQQLAPAFETPENARTGDDAPSTRRRSFYEANEPATVPSPYEPRSEPAKRKDSAPFPVDEAGSRRKPTLTRTDGRRKASPTKMEGDASLAPPEEEHAPPRKTGVSVSFCEEVNQVYPGPPASAEEPVPEEPVPTTDSLAVPAALAAAAADDRPPIVAVTAEPGMSRGKLHWLSAFNRIVNQLNE</sequence>
<evidence type="ECO:0000313" key="2">
    <source>
        <dbReference type="Proteomes" id="UP000805193"/>
    </source>
</evidence>
<comment type="caution">
    <text evidence="1">The sequence shown here is derived from an EMBL/GenBank/DDBJ whole genome shotgun (WGS) entry which is preliminary data.</text>
</comment>
<proteinExistence type="predicted"/>
<dbReference type="EMBL" id="JABSTQ010009795">
    <property type="protein sequence ID" value="KAG0425837.1"/>
    <property type="molecule type" value="Genomic_DNA"/>
</dbReference>